<evidence type="ECO:0008006" key="3">
    <source>
        <dbReference type="Google" id="ProtNLM"/>
    </source>
</evidence>
<sequence length="283" mass="32110">MTYQSAQALRTALEDRLLKQSTSGISLDRLRRRVMFERIIARIQKTEPGDWVLKGGMALEVRLQDGARLTKDIDLGVRHDVTDALDLHERLIEILSTELDNDYFIFTVSPPERMRDDGAGVPTWRAKVDAHLADKPFGRIQLDVSPRTHELNATDTLAVPNSLEFAGVPAAEVQTIDIHRHAAEKFHGMLKDFGERENSRVRDLVDLMILLEHGLLTPARVGATTRTVWLERDNADPPVDLPTLPETWPPRYEQLISNHKIDIPPYPEAVAQVSQLWGRMFPH</sequence>
<evidence type="ECO:0000313" key="1">
    <source>
        <dbReference type="EMBL" id="GAA2332916.1"/>
    </source>
</evidence>
<gene>
    <name evidence="1" type="ORF">GCM10009854_05370</name>
</gene>
<evidence type="ECO:0000313" key="2">
    <source>
        <dbReference type="Proteomes" id="UP001501218"/>
    </source>
</evidence>
<proteinExistence type="predicted"/>
<dbReference type="Pfam" id="PF08843">
    <property type="entry name" value="AbiEii"/>
    <property type="match status" value="1"/>
</dbReference>
<comment type="caution">
    <text evidence="1">The sequence shown here is derived from an EMBL/GenBank/DDBJ whole genome shotgun (WGS) entry which is preliminary data.</text>
</comment>
<dbReference type="InterPro" id="IPR014942">
    <property type="entry name" value="AbiEii"/>
</dbReference>
<keyword evidence="2" id="KW-1185">Reference proteome</keyword>
<accession>A0ABN3FM34</accession>
<protein>
    <recommendedName>
        <fullName evidence="3">Nucleotidyl transferase AbiEii/AbiGii toxin family protein</fullName>
    </recommendedName>
</protein>
<dbReference type="EMBL" id="BAAARA010000001">
    <property type="protein sequence ID" value="GAA2332916.1"/>
    <property type="molecule type" value="Genomic_DNA"/>
</dbReference>
<reference evidence="1 2" key="1">
    <citation type="journal article" date="2019" name="Int. J. Syst. Evol. Microbiol.">
        <title>The Global Catalogue of Microorganisms (GCM) 10K type strain sequencing project: providing services to taxonomists for standard genome sequencing and annotation.</title>
        <authorList>
            <consortium name="The Broad Institute Genomics Platform"/>
            <consortium name="The Broad Institute Genome Sequencing Center for Infectious Disease"/>
            <person name="Wu L."/>
            <person name="Ma J."/>
        </authorList>
    </citation>
    <scope>NUCLEOTIDE SEQUENCE [LARGE SCALE GENOMIC DNA]</scope>
    <source>
        <strain evidence="1 2">JCM 16221</strain>
    </source>
</reference>
<organism evidence="1 2">
    <name type="scientific">Saccharopolyspora halophila</name>
    <dbReference type="NCBI Taxonomy" id="405551"/>
    <lineage>
        <taxon>Bacteria</taxon>
        <taxon>Bacillati</taxon>
        <taxon>Actinomycetota</taxon>
        <taxon>Actinomycetes</taxon>
        <taxon>Pseudonocardiales</taxon>
        <taxon>Pseudonocardiaceae</taxon>
        <taxon>Saccharopolyspora</taxon>
    </lineage>
</organism>
<dbReference type="RefSeq" id="WP_344126074.1">
    <property type="nucleotide sequence ID" value="NZ_BAAARA010000001.1"/>
</dbReference>
<name>A0ABN3FM34_9PSEU</name>
<dbReference type="Proteomes" id="UP001501218">
    <property type="component" value="Unassembled WGS sequence"/>
</dbReference>